<feature type="domain" description="Cyclic nucleotide-binding" evidence="1">
    <location>
        <begin position="8"/>
        <end position="58"/>
    </location>
</feature>
<dbReference type="PROSITE" id="PS50042">
    <property type="entry name" value="CNMP_BINDING_3"/>
    <property type="match status" value="1"/>
</dbReference>
<evidence type="ECO:0000313" key="2">
    <source>
        <dbReference type="EMBL" id="KAJ8949898.1"/>
    </source>
</evidence>
<dbReference type="AlphaFoldDB" id="A0AAV8YH42"/>
<name>A0AAV8YH42_9CUCU</name>
<gene>
    <name evidence="2" type="ORF">NQ318_010532</name>
</gene>
<evidence type="ECO:0000313" key="3">
    <source>
        <dbReference type="Proteomes" id="UP001162162"/>
    </source>
</evidence>
<reference evidence="2" key="1">
    <citation type="journal article" date="2023" name="Insect Mol. Biol.">
        <title>Genome sequencing provides insights into the evolution of gene families encoding plant cell wall-degrading enzymes in longhorned beetles.</title>
        <authorList>
            <person name="Shin N.R."/>
            <person name="Okamura Y."/>
            <person name="Kirsch R."/>
            <person name="Pauchet Y."/>
        </authorList>
    </citation>
    <scope>NUCLEOTIDE SEQUENCE</scope>
    <source>
        <strain evidence="2">AMC_N1</strain>
    </source>
</reference>
<comment type="caution">
    <text evidence="2">The sequence shown here is derived from an EMBL/GenBank/DDBJ whole genome shotgun (WGS) entry which is preliminary data.</text>
</comment>
<accession>A0AAV8YH42</accession>
<dbReference type="InterPro" id="IPR000595">
    <property type="entry name" value="cNMP-bd_dom"/>
</dbReference>
<keyword evidence="3" id="KW-1185">Reference proteome</keyword>
<sequence length="92" mass="10578">MRCTFCWSGEISVKERRFDKVLNEWVDDEKGPIGHGTMFGEQELLHNIVRSATFLTLSRASDADGRRIVLVTDRQPAKDEKTNFNFIFLQTG</sequence>
<evidence type="ECO:0000259" key="1">
    <source>
        <dbReference type="PROSITE" id="PS50042"/>
    </source>
</evidence>
<dbReference type="EMBL" id="JAPWTK010000108">
    <property type="protein sequence ID" value="KAJ8949898.1"/>
    <property type="molecule type" value="Genomic_DNA"/>
</dbReference>
<organism evidence="2 3">
    <name type="scientific">Aromia moschata</name>
    <dbReference type="NCBI Taxonomy" id="1265417"/>
    <lineage>
        <taxon>Eukaryota</taxon>
        <taxon>Metazoa</taxon>
        <taxon>Ecdysozoa</taxon>
        <taxon>Arthropoda</taxon>
        <taxon>Hexapoda</taxon>
        <taxon>Insecta</taxon>
        <taxon>Pterygota</taxon>
        <taxon>Neoptera</taxon>
        <taxon>Endopterygota</taxon>
        <taxon>Coleoptera</taxon>
        <taxon>Polyphaga</taxon>
        <taxon>Cucujiformia</taxon>
        <taxon>Chrysomeloidea</taxon>
        <taxon>Cerambycidae</taxon>
        <taxon>Cerambycinae</taxon>
        <taxon>Callichromatini</taxon>
        <taxon>Aromia</taxon>
    </lineage>
</organism>
<proteinExistence type="predicted"/>
<protein>
    <recommendedName>
        <fullName evidence="1">Cyclic nucleotide-binding domain-containing protein</fullName>
    </recommendedName>
</protein>
<dbReference type="Proteomes" id="UP001162162">
    <property type="component" value="Unassembled WGS sequence"/>
</dbReference>